<dbReference type="eggNOG" id="arCOG05657">
    <property type="taxonomic scope" value="Archaea"/>
</dbReference>
<organism evidence="1 2">
    <name type="scientific">Thermoproteus uzoniensis (strain 768-20)</name>
    <dbReference type="NCBI Taxonomy" id="999630"/>
    <lineage>
        <taxon>Archaea</taxon>
        <taxon>Thermoproteota</taxon>
        <taxon>Thermoprotei</taxon>
        <taxon>Thermoproteales</taxon>
        <taxon>Thermoproteaceae</taxon>
        <taxon>Thermoproteus</taxon>
    </lineage>
</organism>
<sequence>MFDVEMSVDLGNGLVLELRRDGAKLGSSFVPGEVSVRNGEVLVGGRPLAFTYAIKCPVKVGGVELCGEARRRPRFIYRAAFAPGLSDALRIAELYATNALNRGDCLARYLYSLVRGSAALWDIYYRKAPRLAGGVCGYVDRYFASRGLRELAAHDPSAFSDLDEWTRAVLGLLRFGDALRLVDRNWRGFAVAMRYGLYSALSWDLPLDGDSWMLLLGLYSALDPFAVPGGVALDVGILRALPYLVARLMGGFAVLFSSGGRPFTASNLNVMVSGGRIRGAYASCDGDRCVVGDLYFNICVDADCAVVRTWDFEFRGRPVCSDLYTFVAIRPCK</sequence>
<evidence type="ECO:0000313" key="2">
    <source>
        <dbReference type="Proteomes" id="UP000008138"/>
    </source>
</evidence>
<dbReference type="HOGENOM" id="CLU_848926_0_0_2"/>
<dbReference type="KEGG" id="tuz:TUZN_1782"/>
<protein>
    <submittedName>
        <fullName evidence="1">Uncharacterized protein</fullName>
    </submittedName>
</protein>
<accession>F2L3K4</accession>
<name>F2L3K4_THEU7</name>
<gene>
    <name evidence="1" type="ordered locus">TUZN_1782</name>
</gene>
<reference key="2">
    <citation type="submission" date="2011-03" db="EMBL/GenBank/DDBJ databases">
        <title>Complete genome sequence of the thermoacidophilic crenarchaeon Thermoproteus uzoniensis 768-20.</title>
        <authorList>
            <person name="Mardanov A.V."/>
            <person name="Gumerov V.M."/>
            <person name="Beletsky A.V."/>
            <person name="Prokofeva M.I."/>
            <person name="Bonch-Osmolovskaya E.A."/>
            <person name="Ravin N.V."/>
            <person name="Skryabin K.G."/>
        </authorList>
    </citation>
    <scope>NUCLEOTIDE SEQUENCE</scope>
    <source>
        <strain>768-20</strain>
    </source>
</reference>
<dbReference type="AlphaFoldDB" id="F2L3K4"/>
<dbReference type="Proteomes" id="UP000008138">
    <property type="component" value="Chromosome"/>
</dbReference>
<proteinExistence type="predicted"/>
<keyword evidence="2" id="KW-1185">Reference proteome</keyword>
<dbReference type="GeneID" id="10361773"/>
<dbReference type="RefSeq" id="WP_013680578.1">
    <property type="nucleotide sequence ID" value="NC_015315.1"/>
</dbReference>
<evidence type="ECO:0000313" key="1">
    <source>
        <dbReference type="EMBL" id="AEA13243.1"/>
    </source>
</evidence>
<reference evidence="1 2" key="1">
    <citation type="journal article" date="2011" name="J. Bacteriol.">
        <title>Complete genome sequence of the thermoacidophilic crenarchaeon Thermoproteus uzoniensis 768-20.</title>
        <authorList>
            <person name="Mardanov A.V."/>
            <person name="Gumerov V.M."/>
            <person name="Beletsky A.V."/>
            <person name="Prokofeva M.I."/>
            <person name="Bonch-Osmolovskaya E.A."/>
            <person name="Ravin N.V."/>
            <person name="Skryabin K.G."/>
        </authorList>
    </citation>
    <scope>NUCLEOTIDE SEQUENCE [LARGE SCALE GENOMIC DNA]</scope>
    <source>
        <strain evidence="1 2">768-20</strain>
    </source>
</reference>
<dbReference type="EMBL" id="CP002590">
    <property type="protein sequence ID" value="AEA13243.1"/>
    <property type="molecule type" value="Genomic_DNA"/>
</dbReference>